<dbReference type="OrthoDB" id="9769353at2"/>
<dbReference type="InterPro" id="IPR011109">
    <property type="entry name" value="DNA_bind_recombinase_dom"/>
</dbReference>
<dbReference type="InterPro" id="IPR038109">
    <property type="entry name" value="DNA_bind_recomb_sf"/>
</dbReference>
<dbReference type="Gene3D" id="3.40.50.1390">
    <property type="entry name" value="Resolvase, N-terminal catalytic domain"/>
    <property type="match status" value="1"/>
</dbReference>
<dbReference type="Gene3D" id="3.90.1750.20">
    <property type="entry name" value="Putative Large Serine Recombinase, Chain B, Domain 2"/>
    <property type="match status" value="1"/>
</dbReference>
<dbReference type="EMBL" id="FMKA01000006">
    <property type="protein sequence ID" value="SCP96798.1"/>
    <property type="molecule type" value="Genomic_DNA"/>
</dbReference>
<evidence type="ECO:0000259" key="3">
    <source>
        <dbReference type="PROSITE" id="PS51737"/>
    </source>
</evidence>
<dbReference type="PANTHER" id="PTHR30461">
    <property type="entry name" value="DNA-INVERTASE FROM LAMBDOID PROPHAGE"/>
    <property type="match status" value="1"/>
</dbReference>
<keyword evidence="1" id="KW-0175">Coiled coil</keyword>
<dbReference type="Pfam" id="PF00239">
    <property type="entry name" value="Resolvase"/>
    <property type="match status" value="1"/>
</dbReference>
<organism evidence="4 5">
    <name type="scientific">Anaerobium acetethylicum</name>
    <dbReference type="NCBI Taxonomy" id="1619234"/>
    <lineage>
        <taxon>Bacteria</taxon>
        <taxon>Bacillati</taxon>
        <taxon>Bacillota</taxon>
        <taxon>Clostridia</taxon>
        <taxon>Lachnospirales</taxon>
        <taxon>Lachnospiraceae</taxon>
        <taxon>Anaerobium</taxon>
    </lineage>
</organism>
<dbReference type="PROSITE" id="PS51736">
    <property type="entry name" value="RECOMBINASES_3"/>
    <property type="match status" value="1"/>
</dbReference>
<dbReference type="InterPro" id="IPR050639">
    <property type="entry name" value="SSR_resolvase"/>
</dbReference>
<dbReference type="InterPro" id="IPR036162">
    <property type="entry name" value="Resolvase-like_N_sf"/>
</dbReference>
<sequence length="526" mass="60461">MISLASNVTVIPAKKTIGTQKTTDKVQKTRVAAYCRVSTDSDEQETSYETQIEHYTSFINSHPDWVLAGIYADDGISGMNTKKRDEFQRMINDCNEGKIDMVITKSISRFARNTVDCLNYTRALKNKNIGVYFEKENINTLDAKGEVLMTIMASLAQQESESLSANVRLGLQFRYQQGKVQVNHNWFLGYTKDADGHLIIDPEQAEVVKRIYREYLSGKSFLQIKRSLEADGILNGAGNAKWHESNIKQILTNEKYIGDALLQKTYTVDILEKKREANKGQVPKYYVEDSHEAIIPKDIFLKVQEEIARRANLTKGTTKRKRIYSGRYALSGIVFCAHCGDIFRRIKWNNRGCKSTVWRCVSRVEKDGPDCTARTVHEEFLHEVVIKAINEAFREKKAILHLLRENIESSLEEVTSNQIAAIDEQMKSMQQELLATVNSKNTGDELGMEIRRLRDEKQALQNEQASRQDLKKRIDELMRFLNDLPCELIDYEEDYVRTLLEKITVYDDHIIVEFKSGIEIQIDKEI</sequence>
<feature type="domain" description="Recombinase" evidence="3">
    <location>
        <begin position="187"/>
        <end position="313"/>
    </location>
</feature>
<dbReference type="GO" id="GO:0003677">
    <property type="term" value="F:DNA binding"/>
    <property type="evidence" value="ECO:0007669"/>
    <property type="project" value="InterPro"/>
</dbReference>
<dbReference type="GO" id="GO:0000150">
    <property type="term" value="F:DNA strand exchange activity"/>
    <property type="evidence" value="ECO:0007669"/>
    <property type="project" value="InterPro"/>
</dbReference>
<proteinExistence type="predicted"/>
<dbReference type="SUPFAM" id="SSF53041">
    <property type="entry name" value="Resolvase-like"/>
    <property type="match status" value="1"/>
</dbReference>
<feature type="domain" description="Resolvase/invertase-type recombinase catalytic" evidence="2">
    <location>
        <begin position="30"/>
        <end position="178"/>
    </location>
</feature>
<dbReference type="Pfam" id="PF07508">
    <property type="entry name" value="Recombinase"/>
    <property type="match status" value="1"/>
</dbReference>
<dbReference type="Pfam" id="PF13408">
    <property type="entry name" value="Zn_ribbon_recom"/>
    <property type="match status" value="1"/>
</dbReference>
<evidence type="ECO:0000259" key="2">
    <source>
        <dbReference type="PROSITE" id="PS51736"/>
    </source>
</evidence>
<dbReference type="CDD" id="cd00338">
    <property type="entry name" value="Ser_Recombinase"/>
    <property type="match status" value="1"/>
</dbReference>
<dbReference type="InterPro" id="IPR006119">
    <property type="entry name" value="Resolv_N"/>
</dbReference>
<dbReference type="Proteomes" id="UP000199315">
    <property type="component" value="Unassembled WGS sequence"/>
</dbReference>
<reference evidence="4 5" key="1">
    <citation type="submission" date="2016-09" db="EMBL/GenBank/DDBJ databases">
        <authorList>
            <person name="Capua I."/>
            <person name="De Benedictis P."/>
            <person name="Joannis T."/>
            <person name="Lombin L.H."/>
            <person name="Cattoli G."/>
        </authorList>
    </citation>
    <scope>NUCLEOTIDE SEQUENCE [LARGE SCALE GENOMIC DNA]</scope>
    <source>
        <strain evidence="4 5">GluBS11</strain>
    </source>
</reference>
<dbReference type="InterPro" id="IPR025827">
    <property type="entry name" value="Zn_ribbon_recom_dom"/>
</dbReference>
<name>A0A1D3TSG4_9FIRM</name>
<keyword evidence="5" id="KW-1185">Reference proteome</keyword>
<dbReference type="PANTHER" id="PTHR30461:SF23">
    <property type="entry name" value="DNA RECOMBINASE-RELATED"/>
    <property type="match status" value="1"/>
</dbReference>
<dbReference type="RefSeq" id="WP_091232344.1">
    <property type="nucleotide sequence ID" value="NZ_FMKA01000006.1"/>
</dbReference>
<dbReference type="AlphaFoldDB" id="A0A1D3TSG4"/>
<accession>A0A1D3TSG4</accession>
<dbReference type="SMART" id="SM00857">
    <property type="entry name" value="Resolvase"/>
    <property type="match status" value="1"/>
</dbReference>
<evidence type="ECO:0000256" key="1">
    <source>
        <dbReference type="SAM" id="Coils"/>
    </source>
</evidence>
<dbReference type="PROSITE" id="PS51737">
    <property type="entry name" value="RECOMBINASE_DNA_BIND"/>
    <property type="match status" value="1"/>
</dbReference>
<dbReference type="STRING" id="1619234.SAMN05421730_100688"/>
<gene>
    <name evidence="4" type="ORF">SAMN05421730_100688</name>
</gene>
<evidence type="ECO:0000313" key="5">
    <source>
        <dbReference type="Proteomes" id="UP000199315"/>
    </source>
</evidence>
<protein>
    <submittedName>
        <fullName evidence="4">Site-specific DNA recombinase</fullName>
    </submittedName>
</protein>
<feature type="coiled-coil region" evidence="1">
    <location>
        <begin position="443"/>
        <end position="480"/>
    </location>
</feature>
<evidence type="ECO:0000313" key="4">
    <source>
        <dbReference type="EMBL" id="SCP96798.1"/>
    </source>
</evidence>